<feature type="transmembrane region" description="Helical" evidence="1">
    <location>
        <begin position="30"/>
        <end position="47"/>
    </location>
</feature>
<feature type="transmembrane region" description="Helical" evidence="1">
    <location>
        <begin position="119"/>
        <end position="142"/>
    </location>
</feature>
<name>A0A934NI64_9FLAO</name>
<feature type="transmembrane region" description="Helical" evidence="1">
    <location>
        <begin position="154"/>
        <end position="172"/>
    </location>
</feature>
<feature type="transmembrane region" description="Helical" evidence="1">
    <location>
        <begin position="54"/>
        <end position="74"/>
    </location>
</feature>
<organism evidence="2 3">
    <name type="scientific">Gelidibacter salicanalis</name>
    <dbReference type="NCBI Taxonomy" id="291193"/>
    <lineage>
        <taxon>Bacteria</taxon>
        <taxon>Pseudomonadati</taxon>
        <taxon>Bacteroidota</taxon>
        <taxon>Flavobacteriia</taxon>
        <taxon>Flavobacteriales</taxon>
        <taxon>Flavobacteriaceae</taxon>
        <taxon>Gelidibacter</taxon>
    </lineage>
</organism>
<dbReference type="AlphaFoldDB" id="A0A934NI64"/>
<evidence type="ECO:0000256" key="1">
    <source>
        <dbReference type="SAM" id="Phobius"/>
    </source>
</evidence>
<protein>
    <submittedName>
        <fullName evidence="2">Uncharacterized protein</fullName>
    </submittedName>
</protein>
<feature type="transmembrane region" description="Helical" evidence="1">
    <location>
        <begin position="7"/>
        <end position="24"/>
    </location>
</feature>
<proteinExistence type="predicted"/>
<keyword evidence="1" id="KW-0472">Membrane</keyword>
<sequence>MVIKRVLSGILITLSVLLLVLQIYQYEVEAAGIKVLLLILFTVLYCYKIDNKRVFFLAFLLTFSIAEIINFSRYVLPTSSINAIYYYYYGANALYILAYLFLIVQMLQFMNVMETIKKFPIHLVVMIALDIFVVFIVTNTTLARLTYAEYFLEFVYNAVVMVLLTVALINYFDKDDQKAINLLIACIFIMFSEVIQLTYFYVMEITVLNVFGSLFLVIAFLFFYLQSRLNDQTLEEDRVYQDVITKT</sequence>
<evidence type="ECO:0000313" key="2">
    <source>
        <dbReference type="EMBL" id="MBJ7881701.1"/>
    </source>
</evidence>
<reference evidence="2 3" key="1">
    <citation type="submission" date="2020-09" db="EMBL/GenBank/DDBJ databases">
        <title>Draft genome of Gelidibacter salicanalis PAMC21136.</title>
        <authorList>
            <person name="Park H."/>
        </authorList>
    </citation>
    <scope>NUCLEOTIDE SEQUENCE [LARGE SCALE GENOMIC DNA]</scope>
    <source>
        <strain evidence="2 3">PAMC21136</strain>
    </source>
</reference>
<keyword evidence="1" id="KW-0812">Transmembrane</keyword>
<keyword evidence="1" id="KW-1133">Transmembrane helix</keyword>
<gene>
    <name evidence="2" type="ORF">JEM65_13760</name>
</gene>
<feature type="transmembrane region" description="Helical" evidence="1">
    <location>
        <begin position="179"/>
        <end position="201"/>
    </location>
</feature>
<dbReference type="RefSeq" id="WP_199600582.1">
    <property type="nucleotide sequence ID" value="NZ_JAEHJZ010000034.1"/>
</dbReference>
<feature type="transmembrane region" description="Helical" evidence="1">
    <location>
        <begin position="207"/>
        <end position="225"/>
    </location>
</feature>
<evidence type="ECO:0000313" key="3">
    <source>
        <dbReference type="Proteomes" id="UP000662373"/>
    </source>
</evidence>
<dbReference type="EMBL" id="JAEHJZ010000034">
    <property type="protein sequence ID" value="MBJ7881701.1"/>
    <property type="molecule type" value="Genomic_DNA"/>
</dbReference>
<dbReference type="Proteomes" id="UP000662373">
    <property type="component" value="Unassembled WGS sequence"/>
</dbReference>
<keyword evidence="3" id="KW-1185">Reference proteome</keyword>
<accession>A0A934NI64</accession>
<feature type="transmembrane region" description="Helical" evidence="1">
    <location>
        <begin position="86"/>
        <end position="107"/>
    </location>
</feature>
<comment type="caution">
    <text evidence="2">The sequence shown here is derived from an EMBL/GenBank/DDBJ whole genome shotgun (WGS) entry which is preliminary data.</text>
</comment>